<accession>A0A9W6J2K6</accession>
<evidence type="ECO:0000256" key="3">
    <source>
        <dbReference type="ARBA" id="ARBA00022475"/>
    </source>
</evidence>
<evidence type="ECO:0000256" key="7">
    <source>
        <dbReference type="ARBA" id="ARBA00023065"/>
    </source>
</evidence>
<gene>
    <name evidence="12" type="ORF">GCM10008179_33140</name>
</gene>
<keyword evidence="9" id="KW-0739">Sodium transport</keyword>
<keyword evidence="2" id="KW-0813">Transport</keyword>
<evidence type="ECO:0000256" key="10">
    <source>
        <dbReference type="SAM" id="Phobius"/>
    </source>
</evidence>
<evidence type="ECO:0000313" key="13">
    <source>
        <dbReference type="Proteomes" id="UP001143372"/>
    </source>
</evidence>
<evidence type="ECO:0000256" key="8">
    <source>
        <dbReference type="ARBA" id="ARBA00023136"/>
    </source>
</evidence>
<name>A0A9W6J2K6_9HYPH</name>
<dbReference type="GO" id="GO:0051453">
    <property type="term" value="P:regulation of intracellular pH"/>
    <property type="evidence" value="ECO:0007669"/>
    <property type="project" value="TreeGrafter"/>
</dbReference>
<reference evidence="12" key="2">
    <citation type="submission" date="2023-01" db="EMBL/GenBank/DDBJ databases">
        <authorList>
            <person name="Sun Q."/>
            <person name="Evtushenko L."/>
        </authorList>
    </citation>
    <scope>NUCLEOTIDE SEQUENCE</scope>
    <source>
        <strain evidence="12">VKM B-2347</strain>
    </source>
</reference>
<keyword evidence="6" id="KW-0915">Sodium</keyword>
<evidence type="ECO:0000259" key="11">
    <source>
        <dbReference type="Pfam" id="PF00999"/>
    </source>
</evidence>
<evidence type="ECO:0000256" key="6">
    <source>
        <dbReference type="ARBA" id="ARBA00023053"/>
    </source>
</evidence>
<feature type="domain" description="Cation/H+ exchanger transmembrane" evidence="11">
    <location>
        <begin position="12"/>
        <end position="395"/>
    </location>
</feature>
<dbReference type="InterPro" id="IPR006153">
    <property type="entry name" value="Cation/H_exchanger_TM"/>
</dbReference>
<feature type="transmembrane region" description="Helical" evidence="10">
    <location>
        <begin position="204"/>
        <end position="225"/>
    </location>
</feature>
<evidence type="ECO:0000256" key="1">
    <source>
        <dbReference type="ARBA" id="ARBA00004651"/>
    </source>
</evidence>
<dbReference type="EMBL" id="BSFI01000023">
    <property type="protein sequence ID" value="GLK69676.1"/>
    <property type="molecule type" value="Genomic_DNA"/>
</dbReference>
<keyword evidence="5 10" id="KW-1133">Transmembrane helix</keyword>
<evidence type="ECO:0000256" key="2">
    <source>
        <dbReference type="ARBA" id="ARBA00022448"/>
    </source>
</evidence>
<reference evidence="12" key="1">
    <citation type="journal article" date="2014" name="Int. J. Syst. Evol. Microbiol.">
        <title>Complete genome sequence of Corynebacterium casei LMG S-19264T (=DSM 44701T), isolated from a smear-ripened cheese.</title>
        <authorList>
            <consortium name="US DOE Joint Genome Institute (JGI-PGF)"/>
            <person name="Walter F."/>
            <person name="Albersmeier A."/>
            <person name="Kalinowski J."/>
            <person name="Ruckert C."/>
        </authorList>
    </citation>
    <scope>NUCLEOTIDE SEQUENCE</scope>
    <source>
        <strain evidence="12">VKM B-2347</strain>
    </source>
</reference>
<feature type="transmembrane region" description="Helical" evidence="10">
    <location>
        <begin position="83"/>
        <end position="104"/>
    </location>
</feature>
<proteinExistence type="predicted"/>
<dbReference type="GO" id="GO:0015386">
    <property type="term" value="F:potassium:proton antiporter activity"/>
    <property type="evidence" value="ECO:0007669"/>
    <property type="project" value="TreeGrafter"/>
</dbReference>
<keyword evidence="4 10" id="KW-0812">Transmembrane</keyword>
<comment type="subcellular location">
    <subcellularLocation>
        <location evidence="1">Cell membrane</location>
        <topology evidence="1">Multi-pass membrane protein</topology>
    </subcellularLocation>
</comment>
<dbReference type="Proteomes" id="UP001143372">
    <property type="component" value="Unassembled WGS sequence"/>
</dbReference>
<feature type="transmembrane region" description="Helical" evidence="10">
    <location>
        <begin position="149"/>
        <end position="167"/>
    </location>
</feature>
<dbReference type="GO" id="GO:0015385">
    <property type="term" value="F:sodium:proton antiporter activity"/>
    <property type="evidence" value="ECO:0007669"/>
    <property type="project" value="InterPro"/>
</dbReference>
<dbReference type="InterPro" id="IPR018422">
    <property type="entry name" value="Cation/H_exchanger_CPA1"/>
</dbReference>
<dbReference type="RefSeq" id="WP_271169901.1">
    <property type="nucleotide sequence ID" value="NZ_BSFI01000023.1"/>
</dbReference>
<keyword evidence="7" id="KW-0406">Ion transport</keyword>
<comment type="caution">
    <text evidence="12">The sequence shown here is derived from an EMBL/GenBank/DDBJ whole genome shotgun (WGS) entry which is preliminary data.</text>
</comment>
<feature type="transmembrane region" description="Helical" evidence="10">
    <location>
        <begin position="301"/>
        <end position="326"/>
    </location>
</feature>
<protein>
    <submittedName>
        <fullName evidence="12">Sodium:proton antiporter</fullName>
    </submittedName>
</protein>
<feature type="transmembrane region" description="Helical" evidence="10">
    <location>
        <begin position="371"/>
        <end position="394"/>
    </location>
</feature>
<feature type="transmembrane region" description="Helical" evidence="10">
    <location>
        <begin position="231"/>
        <end position="249"/>
    </location>
</feature>
<organism evidence="12 13">
    <name type="scientific">Hansschlegelia plantiphila</name>
    <dbReference type="NCBI Taxonomy" id="374655"/>
    <lineage>
        <taxon>Bacteria</taxon>
        <taxon>Pseudomonadati</taxon>
        <taxon>Pseudomonadota</taxon>
        <taxon>Alphaproteobacteria</taxon>
        <taxon>Hyphomicrobiales</taxon>
        <taxon>Methylopilaceae</taxon>
        <taxon>Hansschlegelia</taxon>
    </lineage>
</organism>
<evidence type="ECO:0000256" key="9">
    <source>
        <dbReference type="ARBA" id="ARBA00023201"/>
    </source>
</evidence>
<feature type="transmembrane region" description="Helical" evidence="10">
    <location>
        <begin position="110"/>
        <end position="137"/>
    </location>
</feature>
<keyword evidence="3" id="KW-1003">Cell membrane</keyword>
<dbReference type="GO" id="GO:0005886">
    <property type="term" value="C:plasma membrane"/>
    <property type="evidence" value="ECO:0007669"/>
    <property type="project" value="UniProtKB-SubCell"/>
</dbReference>
<evidence type="ECO:0000256" key="4">
    <source>
        <dbReference type="ARBA" id="ARBA00022692"/>
    </source>
</evidence>
<dbReference type="AlphaFoldDB" id="A0A9W6J2K6"/>
<dbReference type="GO" id="GO:0098719">
    <property type="term" value="P:sodium ion import across plasma membrane"/>
    <property type="evidence" value="ECO:0007669"/>
    <property type="project" value="TreeGrafter"/>
</dbReference>
<dbReference type="PANTHER" id="PTHR10110">
    <property type="entry name" value="SODIUM/HYDROGEN EXCHANGER"/>
    <property type="match status" value="1"/>
</dbReference>
<feature type="transmembrane region" description="Helical" evidence="10">
    <location>
        <begin position="261"/>
        <end position="281"/>
    </location>
</feature>
<feature type="transmembrane region" description="Helical" evidence="10">
    <location>
        <begin position="173"/>
        <end position="192"/>
    </location>
</feature>
<evidence type="ECO:0000256" key="5">
    <source>
        <dbReference type="ARBA" id="ARBA00022989"/>
    </source>
</evidence>
<sequence length="512" mass="54619">MALFESMLTLVLVAIVLLQASRRFLIPYPTTLAVAGVAVAALPWTPAVEIDPQLALALFIAPALLDAAYDLPPRELRRNWAPLLALAGVAVLITTAAVATLGVYAAGMPIAAAIALGAIVAPPDAAAAAAVLGRFSLPRRTVSVLKGESLLNDAAALLIFTAAVAAVAEPDAFSGLVPQLLLAAPGGVLLGWITGRGYLVLSRWFAGALSALLFEFAATFGVWVLAERLHLSAILAVVVYAMVVARLGPERQLAHHRVRSYAVWETAVFLLNVVAFMLIGLQARAVVGRLDASATWKALGFAGLVLLTVVVVRIAWVFAYTTTVVARMRRRGEAPPTLAQRVVVSWCGMRGLVTLATGIALPADFPARDTIVLSAFVVVLGTLVLQGISLGPLLKLLSFKPDTSFDDDLARARLSLLDAADQALEGRGDETTARVRAEIEAQRELTRRGDHRSSATELGERKMESLVAKRRALADLRRRGDIDDDVFHALEQELDWQEIAASPPDRIEIAET</sequence>
<dbReference type="Gene3D" id="6.10.140.1330">
    <property type="match status" value="1"/>
</dbReference>
<evidence type="ECO:0000313" key="12">
    <source>
        <dbReference type="EMBL" id="GLK69676.1"/>
    </source>
</evidence>
<dbReference type="Pfam" id="PF00999">
    <property type="entry name" value="Na_H_Exchanger"/>
    <property type="match status" value="1"/>
</dbReference>
<keyword evidence="8 10" id="KW-0472">Membrane</keyword>
<keyword evidence="13" id="KW-1185">Reference proteome</keyword>
<dbReference type="PANTHER" id="PTHR10110:SF86">
    <property type="entry name" value="SODIUM_HYDROGEN EXCHANGER 7"/>
    <property type="match status" value="1"/>
</dbReference>